<keyword evidence="7" id="KW-1133">Transmembrane helix</keyword>
<dbReference type="Pfam" id="PF02518">
    <property type="entry name" value="HATPase_c"/>
    <property type="match status" value="1"/>
</dbReference>
<dbReference type="InterPro" id="IPR003661">
    <property type="entry name" value="HisK_dim/P_dom"/>
</dbReference>
<dbReference type="InterPro" id="IPR004358">
    <property type="entry name" value="Sig_transdc_His_kin-like_C"/>
</dbReference>
<dbReference type="STRING" id="168384.SAMN05660368_02566"/>
<keyword evidence="4" id="KW-0808">Transferase</keyword>
<keyword evidence="7" id="KW-0472">Membrane</keyword>
<evidence type="ECO:0000256" key="4">
    <source>
        <dbReference type="ARBA" id="ARBA00022679"/>
    </source>
</evidence>
<dbReference type="InterPro" id="IPR005467">
    <property type="entry name" value="His_kinase_dom"/>
</dbReference>
<organism evidence="9 10">
    <name type="scientific">Marvinbryantia formatexigens DSM 14469</name>
    <dbReference type="NCBI Taxonomy" id="478749"/>
    <lineage>
        <taxon>Bacteria</taxon>
        <taxon>Bacillati</taxon>
        <taxon>Bacillota</taxon>
        <taxon>Clostridia</taxon>
        <taxon>Lachnospirales</taxon>
        <taxon>Lachnospiraceae</taxon>
        <taxon>Marvinbryantia</taxon>
    </lineage>
</organism>
<dbReference type="InterPro" id="IPR036890">
    <property type="entry name" value="HATPase_C_sf"/>
</dbReference>
<evidence type="ECO:0000256" key="7">
    <source>
        <dbReference type="SAM" id="Phobius"/>
    </source>
</evidence>
<dbReference type="InterPro" id="IPR050736">
    <property type="entry name" value="Sensor_HK_Regulatory"/>
</dbReference>
<evidence type="ECO:0000256" key="2">
    <source>
        <dbReference type="ARBA" id="ARBA00012438"/>
    </source>
</evidence>
<dbReference type="Gene3D" id="1.10.287.130">
    <property type="match status" value="1"/>
</dbReference>
<comment type="catalytic activity">
    <reaction evidence="1">
        <text>ATP + protein L-histidine = ADP + protein N-phospho-L-histidine.</text>
        <dbReference type="EC" id="2.7.13.3"/>
    </reaction>
</comment>
<proteinExistence type="predicted"/>
<name>C6LHZ2_9FIRM</name>
<evidence type="ECO:0000313" key="10">
    <source>
        <dbReference type="Proteomes" id="UP000005561"/>
    </source>
</evidence>
<keyword evidence="10" id="KW-1185">Reference proteome</keyword>
<dbReference type="PRINTS" id="PR00344">
    <property type="entry name" value="BCTRLSENSOR"/>
</dbReference>
<dbReference type="PANTHER" id="PTHR43711">
    <property type="entry name" value="TWO-COMPONENT HISTIDINE KINASE"/>
    <property type="match status" value="1"/>
</dbReference>
<feature type="domain" description="Histidine kinase" evidence="8">
    <location>
        <begin position="89"/>
        <end position="299"/>
    </location>
</feature>
<dbReference type="Pfam" id="PF00512">
    <property type="entry name" value="HisKA"/>
    <property type="match status" value="1"/>
</dbReference>
<dbReference type="OrthoDB" id="9773956at2"/>
<sequence>MLIILSLITVCIITGVFWYILFSRRERRLLARLQKMVDDASAGSLQRSEISETKFSALENSLKKFLNDSQLSAGNRLQQKEVIQSLISDIAHQTLTPISNIMLYADLLKEHTAGPSAEIDTICEQTEKLDFLIQSLVKLSRMENGIISVHPKEEHIGQLFDALRQEFEAKAVEKEIALEIIPSSFSAVFDFRWTREAVGNILDNAIKYTAPGGHIRISSEKYSFFTRLDIADNGIGIAEEELNRIFSRFYRSMDAEDEPGTGIGLYLSREILRMQKGYIKVSSQKGAGSVFSVFLPNVS</sequence>
<dbReference type="CDD" id="cd00082">
    <property type="entry name" value="HisKA"/>
    <property type="match status" value="1"/>
</dbReference>
<dbReference type="SUPFAM" id="SSF47384">
    <property type="entry name" value="Homodimeric domain of signal transducing histidine kinase"/>
    <property type="match status" value="1"/>
</dbReference>
<accession>C6LHZ2</accession>
<evidence type="ECO:0000256" key="6">
    <source>
        <dbReference type="ARBA" id="ARBA00023012"/>
    </source>
</evidence>
<dbReference type="InterPro" id="IPR003594">
    <property type="entry name" value="HATPase_dom"/>
</dbReference>
<evidence type="ECO:0000313" key="9">
    <source>
        <dbReference type="EMBL" id="EET59647.1"/>
    </source>
</evidence>
<dbReference type="Gene3D" id="3.30.565.10">
    <property type="entry name" value="Histidine kinase-like ATPase, C-terminal domain"/>
    <property type="match status" value="1"/>
</dbReference>
<evidence type="ECO:0000256" key="3">
    <source>
        <dbReference type="ARBA" id="ARBA00022553"/>
    </source>
</evidence>
<dbReference type="AlphaFoldDB" id="C6LHZ2"/>
<keyword evidence="5 9" id="KW-0418">Kinase</keyword>
<dbReference type="Proteomes" id="UP000005561">
    <property type="component" value="Unassembled WGS sequence"/>
</dbReference>
<dbReference type="SUPFAM" id="SSF55874">
    <property type="entry name" value="ATPase domain of HSP90 chaperone/DNA topoisomerase II/histidine kinase"/>
    <property type="match status" value="1"/>
</dbReference>
<dbReference type="EMBL" id="ACCL02000016">
    <property type="protein sequence ID" value="EET59647.1"/>
    <property type="molecule type" value="Genomic_DNA"/>
</dbReference>
<reference evidence="9" key="1">
    <citation type="submission" date="2009-07" db="EMBL/GenBank/DDBJ databases">
        <authorList>
            <person name="Weinstock G."/>
            <person name="Sodergren E."/>
            <person name="Clifton S."/>
            <person name="Fulton L."/>
            <person name="Fulton B."/>
            <person name="Courtney L."/>
            <person name="Fronick C."/>
            <person name="Harrison M."/>
            <person name="Strong C."/>
            <person name="Farmer C."/>
            <person name="Delahaunty K."/>
            <person name="Markovic C."/>
            <person name="Hall O."/>
            <person name="Minx P."/>
            <person name="Tomlinson C."/>
            <person name="Mitreva M."/>
            <person name="Nelson J."/>
            <person name="Hou S."/>
            <person name="Wollam A."/>
            <person name="Pepin K.H."/>
            <person name="Johnson M."/>
            <person name="Bhonagiri V."/>
            <person name="Nash W.E."/>
            <person name="Warren W."/>
            <person name="Chinwalla A."/>
            <person name="Mardis E.R."/>
            <person name="Wilson R.K."/>
        </authorList>
    </citation>
    <scope>NUCLEOTIDE SEQUENCE [LARGE SCALE GENOMIC DNA]</scope>
    <source>
        <strain evidence="9">DSM 14469</strain>
    </source>
</reference>
<keyword evidence="7" id="KW-0812">Transmembrane</keyword>
<dbReference type="CDD" id="cd00075">
    <property type="entry name" value="HATPase"/>
    <property type="match status" value="1"/>
</dbReference>
<keyword evidence="6" id="KW-0902">Two-component regulatory system</keyword>
<gene>
    <name evidence="9" type="ORF">BRYFOR_08263</name>
</gene>
<dbReference type="eggNOG" id="COG2205">
    <property type="taxonomic scope" value="Bacteria"/>
</dbReference>
<dbReference type="SMART" id="SM00387">
    <property type="entry name" value="HATPase_c"/>
    <property type="match status" value="1"/>
</dbReference>
<evidence type="ECO:0000256" key="1">
    <source>
        <dbReference type="ARBA" id="ARBA00000085"/>
    </source>
</evidence>
<keyword evidence="3" id="KW-0597">Phosphoprotein</keyword>
<dbReference type="EC" id="2.7.13.3" evidence="2"/>
<evidence type="ECO:0000259" key="8">
    <source>
        <dbReference type="PROSITE" id="PS50109"/>
    </source>
</evidence>
<evidence type="ECO:0000256" key="5">
    <source>
        <dbReference type="ARBA" id="ARBA00022777"/>
    </source>
</evidence>
<dbReference type="PANTHER" id="PTHR43711:SF1">
    <property type="entry name" value="HISTIDINE KINASE 1"/>
    <property type="match status" value="1"/>
</dbReference>
<protein>
    <recommendedName>
        <fullName evidence="2">histidine kinase</fullName>
        <ecNumber evidence="2">2.7.13.3</ecNumber>
    </recommendedName>
</protein>
<feature type="transmembrane region" description="Helical" evidence="7">
    <location>
        <begin position="6"/>
        <end position="22"/>
    </location>
</feature>
<dbReference type="RefSeq" id="WP_006863040.1">
    <property type="nucleotide sequence ID" value="NZ_ACCL02000016.1"/>
</dbReference>
<dbReference type="GO" id="GO:0000155">
    <property type="term" value="F:phosphorelay sensor kinase activity"/>
    <property type="evidence" value="ECO:0007669"/>
    <property type="project" value="InterPro"/>
</dbReference>
<dbReference type="PROSITE" id="PS50109">
    <property type="entry name" value="HIS_KIN"/>
    <property type="match status" value="1"/>
</dbReference>
<dbReference type="InterPro" id="IPR036097">
    <property type="entry name" value="HisK_dim/P_sf"/>
</dbReference>
<dbReference type="SMART" id="SM00388">
    <property type="entry name" value="HisKA"/>
    <property type="match status" value="1"/>
</dbReference>
<comment type="caution">
    <text evidence="9">The sequence shown here is derived from an EMBL/GenBank/DDBJ whole genome shotgun (WGS) entry which is preliminary data.</text>
</comment>